<dbReference type="Proteomes" id="UP000838763">
    <property type="component" value="Unassembled WGS sequence"/>
</dbReference>
<sequence>MASTSHVRWSAKFRATPTSKSAAHTLPHGDRIVLPQSALEAIMAAPRVEENPYSTHDALSLPFPLTFRLENKANGRVVYSGVLEFAGEEEKIGLTPYLEGGLGIDSALEETEIVVTATQIPKGTYIRLRPLEAGYNPEDWQPILERELRKHFTTLTKGTRLHIRGVGGNEYKFLLDKLEPQGEAVCVVDTDVEVDIEALDEEQARETLRIIAEKAKDRPTGNSAGGEMNVWKDVEGHIAPDSYIDYELLSWDRQQPLTIELFNFGDEDGLDLFAIPSSTRYRVAPRQDQHCWGDFSSKSQGHKSLTIRPTDHAIEGAEKLLVSVYSYNKISASGKAAEPKPQPFSLRARVGQAARADDTLTNDTQGPDDHKRCANCGQWVPKASFFLHESFCVRNNTTCPDCHRVFKKGSDELASHWHCVHGNACDLYPDNYGNTQLGHERHRIAYHSQHACASCDFSTHDLPELARHRSTHCPGRLILCRFCHLEVTQGGDGIETPEMKLTGLTPHELEDGSRTTRCDICDRILRLREVEAHMTSHRLSRASQPTPPSCRNVNCGRTLYGVGPRGAHLAQPPSASDSQGLELGLCNTCFAPLYSSVYDPEGKAMRRRIERRYLLQLNTGCGKSWCANEWCKTHRANAGLEPLGASIKVALPLVKPLVESVADRDSAMFFCVDETSALGKIVADELAKEGRYDIGWCIAASEATKGDFSRAREWLELWANAKA</sequence>
<dbReference type="Pfam" id="PF23580">
    <property type="entry name" value="Znf_XAF1_N"/>
    <property type="match status" value="1"/>
</dbReference>
<protein>
    <recommendedName>
        <fullName evidence="3">C2H2-type domain-containing protein</fullName>
    </recommendedName>
</protein>
<feature type="domain" description="C2H2-type" evidence="3">
    <location>
        <begin position="450"/>
        <end position="472"/>
    </location>
</feature>
<evidence type="ECO:0000256" key="2">
    <source>
        <dbReference type="ARBA" id="ARBA00022786"/>
    </source>
</evidence>
<dbReference type="Gene3D" id="2.40.40.50">
    <property type="entry name" value="Ubiquitin fusion degradation protein UFD1, N-terminal domain"/>
    <property type="match status" value="1"/>
</dbReference>
<name>A0A9P1GW12_9PEZI</name>
<dbReference type="Pfam" id="PF16558">
    <property type="entry name" value="AZUL"/>
    <property type="match status" value="1"/>
</dbReference>
<dbReference type="Gene3D" id="3.10.330.10">
    <property type="match status" value="1"/>
</dbReference>
<dbReference type="OrthoDB" id="193703at2759"/>
<dbReference type="GO" id="GO:0006511">
    <property type="term" value="P:ubiquitin-dependent protein catabolic process"/>
    <property type="evidence" value="ECO:0007669"/>
    <property type="project" value="InterPro"/>
</dbReference>
<evidence type="ECO:0000256" key="1">
    <source>
        <dbReference type="ARBA" id="ARBA00006043"/>
    </source>
</evidence>
<dbReference type="GO" id="GO:0031593">
    <property type="term" value="F:polyubiquitin modification-dependent protein binding"/>
    <property type="evidence" value="ECO:0007669"/>
    <property type="project" value="TreeGrafter"/>
</dbReference>
<dbReference type="Pfam" id="PF24842">
    <property type="entry name" value="UFD1_N2"/>
    <property type="match status" value="1"/>
</dbReference>
<dbReference type="PANTHER" id="PTHR12555:SF15">
    <property type="entry name" value="FUSION DEGRADATION PROTEIN (UFD1), PUTATIVE (AFU_ORTHOLOGUE AFUA_4G04640)-RELATED"/>
    <property type="match status" value="1"/>
</dbReference>
<dbReference type="InterPro" id="IPR055417">
    <property type="entry name" value="UFD1_N1"/>
</dbReference>
<feature type="domain" description="C2H2-type" evidence="3">
    <location>
        <begin position="397"/>
        <end position="421"/>
    </location>
</feature>
<evidence type="ECO:0000313" key="4">
    <source>
        <dbReference type="EMBL" id="CAI4211716.1"/>
    </source>
</evidence>
<dbReference type="Pfam" id="PF24503">
    <property type="entry name" value="DUF7590"/>
    <property type="match status" value="1"/>
</dbReference>
<dbReference type="InterPro" id="IPR042556">
    <property type="entry name" value="AZUL_sf"/>
</dbReference>
<evidence type="ECO:0000313" key="5">
    <source>
        <dbReference type="Proteomes" id="UP000838763"/>
    </source>
</evidence>
<dbReference type="InterPro" id="IPR055418">
    <property type="entry name" value="UFD1_N2"/>
</dbReference>
<comment type="similarity">
    <text evidence="1">Belongs to the UFD1 family.</text>
</comment>
<accession>A0A9P1GW12</accession>
<dbReference type="AlphaFoldDB" id="A0A9P1GW12"/>
<dbReference type="SMART" id="SM00355">
    <property type="entry name" value="ZnF_C2H2"/>
    <property type="match status" value="3"/>
</dbReference>
<dbReference type="EMBL" id="CALLCH030000002">
    <property type="protein sequence ID" value="CAI4211716.1"/>
    <property type="molecule type" value="Genomic_DNA"/>
</dbReference>
<comment type="caution">
    <text evidence="4">The sequence shown here is derived from an EMBL/GenBank/DDBJ whole genome shotgun (WGS) entry which is preliminary data.</text>
</comment>
<dbReference type="InterPro" id="IPR056012">
    <property type="entry name" value="DUF7590"/>
</dbReference>
<reference evidence="4" key="1">
    <citation type="submission" date="2022-11" db="EMBL/GenBank/DDBJ databases">
        <authorList>
            <person name="Scott C."/>
            <person name="Bruce N."/>
        </authorList>
    </citation>
    <scope>NUCLEOTIDE SEQUENCE</scope>
</reference>
<dbReference type="InterPro" id="IPR004854">
    <property type="entry name" value="Ufd1-like"/>
</dbReference>
<proteinExistence type="inferred from homology"/>
<keyword evidence="5" id="KW-1185">Reference proteome</keyword>
<dbReference type="InterPro" id="IPR042299">
    <property type="entry name" value="Ufd1-like_Nn"/>
</dbReference>
<dbReference type="InterPro" id="IPR013087">
    <property type="entry name" value="Znf_C2H2_type"/>
</dbReference>
<dbReference type="GO" id="GO:0034098">
    <property type="term" value="C:VCP-NPL4-UFD1 AAA ATPase complex"/>
    <property type="evidence" value="ECO:0007669"/>
    <property type="project" value="TreeGrafter"/>
</dbReference>
<dbReference type="Gene3D" id="6.10.130.10">
    <property type="entry name" value="Ubiquitin-protein ligase E3A, N-terminal zinc-binding domain (AZUL)"/>
    <property type="match status" value="1"/>
</dbReference>
<dbReference type="GO" id="GO:0036503">
    <property type="term" value="P:ERAD pathway"/>
    <property type="evidence" value="ECO:0007669"/>
    <property type="project" value="TreeGrafter"/>
</dbReference>
<feature type="domain" description="C2H2-type" evidence="3">
    <location>
        <begin position="516"/>
        <end position="537"/>
    </location>
</feature>
<evidence type="ECO:0000259" key="3">
    <source>
        <dbReference type="SMART" id="SM00355"/>
    </source>
</evidence>
<dbReference type="Pfam" id="PF03152">
    <property type="entry name" value="UFD1_N1"/>
    <property type="match status" value="1"/>
</dbReference>
<keyword evidence="2" id="KW-0833">Ubl conjugation pathway</keyword>
<dbReference type="PANTHER" id="PTHR12555">
    <property type="entry name" value="UBIQUITIN FUSION DEGRADATON PROTEIN 1"/>
    <property type="match status" value="1"/>
</dbReference>
<gene>
    <name evidence="4" type="ORF">PPNO1_LOCUS1491</name>
</gene>
<dbReference type="InterPro" id="IPR032353">
    <property type="entry name" value="AZUL"/>
</dbReference>
<organism evidence="4 5">
    <name type="scientific">Parascedosporium putredinis</name>
    <dbReference type="NCBI Taxonomy" id="1442378"/>
    <lineage>
        <taxon>Eukaryota</taxon>
        <taxon>Fungi</taxon>
        <taxon>Dikarya</taxon>
        <taxon>Ascomycota</taxon>
        <taxon>Pezizomycotina</taxon>
        <taxon>Sordariomycetes</taxon>
        <taxon>Hypocreomycetidae</taxon>
        <taxon>Microascales</taxon>
        <taxon>Microascaceae</taxon>
        <taxon>Parascedosporium</taxon>
    </lineage>
</organism>